<gene>
    <name evidence="6" type="ORF">HII31_01352</name>
</gene>
<proteinExistence type="predicted"/>
<feature type="transmembrane region" description="Helical" evidence="5">
    <location>
        <begin position="168"/>
        <end position="192"/>
    </location>
</feature>
<sequence length="283" mass="31696">MPQNSTNSDFNPYTYQPSSPAAILFTILFVLTTLTHLIQTCWRRTWFMTPFILGGICEIIGYISRSISASENPGPYSQTPYIIQTITIIVAPTLLAASIYMLLGRIVLMLKAEEKLFIRRTWLTKIFVSGDIVSFLMQGIGAGVLASASTNADPESANTGKDIIVGGLFVQIIFFGLFVIAAGVFYFHVSGATTEERPWKKHMIALYFVSAMIFVRSIVRVVEFLQGNDGYISTHEVFLYVFDAMIMWFAMVVMNLVHPGQVAKFIREDERQEIEKATELTAV</sequence>
<dbReference type="Pfam" id="PF04479">
    <property type="entry name" value="RTA1"/>
    <property type="match status" value="1"/>
</dbReference>
<feature type="transmembrane region" description="Helical" evidence="5">
    <location>
        <begin position="20"/>
        <end position="38"/>
    </location>
</feature>
<feature type="transmembrane region" description="Helical" evidence="5">
    <location>
        <begin position="45"/>
        <end position="63"/>
    </location>
</feature>
<evidence type="ECO:0000256" key="5">
    <source>
        <dbReference type="SAM" id="Phobius"/>
    </source>
</evidence>
<evidence type="ECO:0000256" key="4">
    <source>
        <dbReference type="ARBA" id="ARBA00023136"/>
    </source>
</evidence>
<dbReference type="AlphaFoldDB" id="A0A8H6RW47"/>
<feature type="transmembrane region" description="Helical" evidence="5">
    <location>
        <begin position="83"/>
        <end position="110"/>
    </location>
</feature>
<accession>A0A8H6RW47</accession>
<comment type="subcellular location">
    <subcellularLocation>
        <location evidence="1">Membrane</location>
        <topology evidence="1">Multi-pass membrane protein</topology>
    </subcellularLocation>
</comment>
<keyword evidence="2 5" id="KW-0812">Transmembrane</keyword>
<keyword evidence="4 5" id="KW-0472">Membrane</keyword>
<feature type="transmembrane region" description="Helical" evidence="5">
    <location>
        <begin position="237"/>
        <end position="257"/>
    </location>
</feature>
<keyword evidence="7" id="KW-1185">Reference proteome</keyword>
<organism evidence="6 7">
    <name type="scientific">Pseudocercospora fuligena</name>
    <dbReference type="NCBI Taxonomy" id="685502"/>
    <lineage>
        <taxon>Eukaryota</taxon>
        <taxon>Fungi</taxon>
        <taxon>Dikarya</taxon>
        <taxon>Ascomycota</taxon>
        <taxon>Pezizomycotina</taxon>
        <taxon>Dothideomycetes</taxon>
        <taxon>Dothideomycetidae</taxon>
        <taxon>Mycosphaerellales</taxon>
        <taxon>Mycosphaerellaceae</taxon>
        <taxon>Pseudocercospora</taxon>
    </lineage>
</organism>
<feature type="transmembrane region" description="Helical" evidence="5">
    <location>
        <begin position="122"/>
        <end position="148"/>
    </location>
</feature>
<dbReference type="OrthoDB" id="3358017at2759"/>
<dbReference type="InterPro" id="IPR007568">
    <property type="entry name" value="RTA1"/>
</dbReference>
<evidence type="ECO:0000256" key="1">
    <source>
        <dbReference type="ARBA" id="ARBA00004141"/>
    </source>
</evidence>
<reference evidence="6" key="1">
    <citation type="submission" date="2020-04" db="EMBL/GenBank/DDBJ databases">
        <title>Draft genome resource of the tomato pathogen Pseudocercospora fuligena.</title>
        <authorList>
            <person name="Zaccaron A."/>
        </authorList>
    </citation>
    <scope>NUCLEOTIDE SEQUENCE</scope>
    <source>
        <strain evidence="6">PF001</strain>
    </source>
</reference>
<dbReference type="PANTHER" id="PTHR31465">
    <property type="entry name" value="PROTEIN RTA1-RELATED"/>
    <property type="match status" value="1"/>
</dbReference>
<evidence type="ECO:0000256" key="3">
    <source>
        <dbReference type="ARBA" id="ARBA00022989"/>
    </source>
</evidence>
<keyword evidence="3 5" id="KW-1133">Transmembrane helix</keyword>
<dbReference type="Proteomes" id="UP000660729">
    <property type="component" value="Unassembled WGS sequence"/>
</dbReference>
<comment type="caution">
    <text evidence="6">The sequence shown here is derived from an EMBL/GenBank/DDBJ whole genome shotgun (WGS) entry which is preliminary data.</text>
</comment>
<dbReference type="EMBL" id="JABCIY010000016">
    <property type="protein sequence ID" value="KAF7197301.1"/>
    <property type="molecule type" value="Genomic_DNA"/>
</dbReference>
<evidence type="ECO:0000313" key="6">
    <source>
        <dbReference type="EMBL" id="KAF7197301.1"/>
    </source>
</evidence>
<dbReference type="GO" id="GO:0016020">
    <property type="term" value="C:membrane"/>
    <property type="evidence" value="ECO:0007669"/>
    <property type="project" value="UniProtKB-SubCell"/>
</dbReference>
<protein>
    <submittedName>
        <fullName evidence="6">Protein RTM1</fullName>
    </submittedName>
</protein>
<evidence type="ECO:0000313" key="7">
    <source>
        <dbReference type="Proteomes" id="UP000660729"/>
    </source>
</evidence>
<dbReference type="PANTHER" id="PTHR31465:SF1">
    <property type="entry name" value="PROTEIN RTA1-RELATED"/>
    <property type="match status" value="1"/>
</dbReference>
<feature type="transmembrane region" description="Helical" evidence="5">
    <location>
        <begin position="204"/>
        <end position="225"/>
    </location>
</feature>
<name>A0A8H6RW47_9PEZI</name>
<evidence type="ECO:0000256" key="2">
    <source>
        <dbReference type="ARBA" id="ARBA00022692"/>
    </source>
</evidence>